<keyword evidence="10" id="KW-1003">Cell membrane</keyword>
<comment type="subunit">
    <text evidence="10">The complex is composed of six subunits: RnfA, RnfB, RnfC, RnfD, RnfE and RnfG.</text>
</comment>
<dbReference type="GO" id="GO:0005886">
    <property type="term" value="C:plasma membrane"/>
    <property type="evidence" value="ECO:0007669"/>
    <property type="project" value="UniProtKB-SubCell"/>
</dbReference>
<evidence type="ECO:0000256" key="3">
    <source>
        <dbReference type="ARBA" id="ARBA00022630"/>
    </source>
</evidence>
<evidence type="ECO:0000256" key="5">
    <source>
        <dbReference type="ARBA" id="ARBA00022692"/>
    </source>
</evidence>
<evidence type="ECO:0000256" key="9">
    <source>
        <dbReference type="ARBA" id="ARBA00023136"/>
    </source>
</evidence>
<evidence type="ECO:0000256" key="1">
    <source>
        <dbReference type="ARBA" id="ARBA00022448"/>
    </source>
</evidence>
<dbReference type="InterPro" id="IPR004338">
    <property type="entry name" value="NqrB/RnfD"/>
</dbReference>
<keyword evidence="8 10" id="KW-1133">Transmembrane helix</keyword>
<feature type="transmembrane region" description="Helical" evidence="10">
    <location>
        <begin position="294"/>
        <end position="313"/>
    </location>
</feature>
<feature type="transmembrane region" description="Helical" evidence="10">
    <location>
        <begin position="120"/>
        <end position="137"/>
    </location>
</feature>
<keyword evidence="3 10" id="KW-0285">Flavoprotein</keyword>
<feature type="transmembrane region" description="Helical" evidence="10">
    <location>
        <begin position="21"/>
        <end position="39"/>
    </location>
</feature>
<evidence type="ECO:0000256" key="4">
    <source>
        <dbReference type="ARBA" id="ARBA00022643"/>
    </source>
</evidence>
<evidence type="ECO:0000256" key="7">
    <source>
        <dbReference type="ARBA" id="ARBA00022982"/>
    </source>
</evidence>
<evidence type="ECO:0000256" key="2">
    <source>
        <dbReference type="ARBA" id="ARBA00022553"/>
    </source>
</evidence>
<proteinExistence type="inferred from homology"/>
<dbReference type="Pfam" id="PF03116">
    <property type="entry name" value="NQR2_RnfD_RnfE"/>
    <property type="match status" value="1"/>
</dbReference>
<feature type="transmembrane region" description="Helical" evidence="10">
    <location>
        <begin position="238"/>
        <end position="257"/>
    </location>
</feature>
<feature type="transmembrane region" description="Helical" evidence="10">
    <location>
        <begin position="319"/>
        <end position="338"/>
    </location>
</feature>
<keyword evidence="6 10" id="KW-1278">Translocase</keyword>
<keyword evidence="2 10" id="KW-0597">Phosphoprotein</keyword>
<dbReference type="HAMAP" id="MF_00462">
    <property type="entry name" value="RsxD_RnfD"/>
    <property type="match status" value="1"/>
</dbReference>
<comment type="cofactor">
    <cofactor evidence="10">
        <name>FMN</name>
        <dbReference type="ChEBI" id="CHEBI:58210"/>
    </cofactor>
</comment>
<feature type="modified residue" description="FMN phosphoryl threonine" evidence="10">
    <location>
        <position position="186"/>
    </location>
</feature>
<dbReference type="EMBL" id="FLUO01000001">
    <property type="protein sequence ID" value="SBW07067.1"/>
    <property type="molecule type" value="Genomic_DNA"/>
</dbReference>
<reference evidence="11" key="1">
    <citation type="submission" date="2016-04" db="EMBL/GenBank/DDBJ databases">
        <authorList>
            <person name="Evans L.H."/>
            <person name="Alamgir A."/>
            <person name="Owens N."/>
            <person name="Weber N.D."/>
            <person name="Virtaneva K."/>
            <person name="Barbian K."/>
            <person name="Babar A."/>
            <person name="Rosenke K."/>
        </authorList>
    </citation>
    <scope>NUCLEOTIDE SEQUENCE</scope>
    <source>
        <strain evidence="11">86</strain>
    </source>
</reference>
<accession>A0A212K635</accession>
<comment type="subcellular location">
    <subcellularLocation>
        <location evidence="10">Cell inner membrane</location>
        <topology evidence="10">Multi-pass membrane protein</topology>
    </subcellularLocation>
</comment>
<dbReference type="PANTHER" id="PTHR30578:SF0">
    <property type="entry name" value="ION-TRANSLOCATING OXIDOREDUCTASE COMPLEX SUBUNIT D"/>
    <property type="match status" value="1"/>
</dbReference>
<dbReference type="GO" id="GO:0055085">
    <property type="term" value="P:transmembrane transport"/>
    <property type="evidence" value="ECO:0007669"/>
    <property type="project" value="InterPro"/>
</dbReference>
<protein>
    <recommendedName>
        <fullName evidence="10">Ion-translocating oxidoreductase complex subunit D</fullName>
        <ecNumber evidence="10">7.-.-.-</ecNumber>
    </recommendedName>
    <alternativeName>
        <fullName evidence="10">Rnf electron transport complex subunit D</fullName>
    </alternativeName>
</protein>
<feature type="transmembrane region" description="Helical" evidence="10">
    <location>
        <begin position="263"/>
        <end position="282"/>
    </location>
</feature>
<evidence type="ECO:0000256" key="6">
    <source>
        <dbReference type="ARBA" id="ARBA00022967"/>
    </source>
</evidence>
<keyword evidence="7 10" id="KW-0249">Electron transport</keyword>
<evidence type="ECO:0000256" key="10">
    <source>
        <dbReference type="HAMAP-Rule" id="MF_00462"/>
    </source>
</evidence>
<name>A0A212K635_9PROT</name>
<feature type="transmembrane region" description="Helical" evidence="10">
    <location>
        <begin position="206"/>
        <end position="231"/>
    </location>
</feature>
<comment type="similarity">
    <text evidence="10">Belongs to the NqrB/RnfD family.</text>
</comment>
<dbReference type="PANTHER" id="PTHR30578">
    <property type="entry name" value="ELECTRON TRANSPORT COMPLEX PROTEIN RNFD"/>
    <property type="match status" value="1"/>
</dbReference>
<dbReference type="AlphaFoldDB" id="A0A212K635"/>
<organism evidence="11">
    <name type="scientific">uncultured Alphaproteobacteria bacterium</name>
    <dbReference type="NCBI Taxonomy" id="91750"/>
    <lineage>
        <taxon>Bacteria</taxon>
        <taxon>Pseudomonadati</taxon>
        <taxon>Pseudomonadota</taxon>
        <taxon>Alphaproteobacteria</taxon>
        <taxon>environmental samples</taxon>
    </lineage>
</organism>
<dbReference type="EC" id="7.-.-.-" evidence="10"/>
<keyword evidence="5 10" id="KW-0812">Transmembrane</keyword>
<evidence type="ECO:0000313" key="11">
    <source>
        <dbReference type="EMBL" id="SBW07067.1"/>
    </source>
</evidence>
<keyword evidence="4 10" id="KW-0288">FMN</keyword>
<sequence>MDNRPLVAGPFAHGGMSTPMLMAWVMIALTPATVFGLGLYGWPAIFLFAVTVAAAVAAEAACLRLAGKPLAALGDGSAALSGWILALTLPPWAPWWIGAAGAAIAMIVGKHVFGGLGQNLFNPAMVARVALLISFPLEMTRYVPPRPIYADGAPGFADALAITFGFHGHVDMDAVSSASLLGHAKTELARGLPLSETLGGFDPTQLFLGFATGSMGETSAALLLLGGALLLALRIVSWHTPAALILGVLLPAAAAHAADPERFLSPLVHAFAASTVFGALFIATDLVTSPVTRAGQMIFGAGCGVLIFVIRTWGGYPEGMAFAILLMNAATPLIDRWVRPRVYGRDRRGRPLPAKETR</sequence>
<dbReference type="InterPro" id="IPR011303">
    <property type="entry name" value="RnfD_bac"/>
</dbReference>
<comment type="function">
    <text evidence="10">Part of a membrane-bound complex that couples electron transfer with translocation of ions across the membrane.</text>
</comment>
<gene>
    <name evidence="10 11" type="primary">rnfD</name>
    <name evidence="11" type="ORF">KL86APRO_12196</name>
</gene>
<feature type="transmembrane region" description="Helical" evidence="10">
    <location>
        <begin position="45"/>
        <end position="63"/>
    </location>
</feature>
<keyword evidence="1 10" id="KW-0813">Transport</keyword>
<dbReference type="GO" id="GO:0022900">
    <property type="term" value="P:electron transport chain"/>
    <property type="evidence" value="ECO:0007669"/>
    <property type="project" value="UniProtKB-UniRule"/>
</dbReference>
<keyword evidence="9 10" id="KW-0472">Membrane</keyword>
<evidence type="ECO:0000256" key="8">
    <source>
        <dbReference type="ARBA" id="ARBA00022989"/>
    </source>
</evidence>
<dbReference type="NCBIfam" id="TIGR01946">
    <property type="entry name" value="rnfD"/>
    <property type="match status" value="1"/>
</dbReference>
<keyword evidence="10" id="KW-0997">Cell inner membrane</keyword>